<keyword evidence="2" id="KW-1185">Reference proteome</keyword>
<dbReference type="Proteomes" id="UP000238479">
    <property type="component" value="Chromosome 7"/>
</dbReference>
<gene>
    <name evidence="1" type="ORF">RchiOBHm_Chr7g0179321</name>
</gene>
<evidence type="ECO:0000313" key="1">
    <source>
        <dbReference type="EMBL" id="PRQ15984.1"/>
    </source>
</evidence>
<dbReference type="AlphaFoldDB" id="A0A2P6P236"/>
<dbReference type="EMBL" id="PDCK01000045">
    <property type="protein sequence ID" value="PRQ15984.1"/>
    <property type="molecule type" value="Genomic_DNA"/>
</dbReference>
<reference evidence="1 2" key="1">
    <citation type="journal article" date="2018" name="Nat. Genet.">
        <title>The Rosa genome provides new insights in the design of modern roses.</title>
        <authorList>
            <person name="Bendahmane M."/>
        </authorList>
    </citation>
    <scope>NUCLEOTIDE SEQUENCE [LARGE SCALE GENOMIC DNA]</scope>
    <source>
        <strain evidence="2">cv. Old Blush</strain>
    </source>
</reference>
<evidence type="ECO:0000313" key="2">
    <source>
        <dbReference type="Proteomes" id="UP000238479"/>
    </source>
</evidence>
<organism evidence="1 2">
    <name type="scientific">Rosa chinensis</name>
    <name type="common">China rose</name>
    <dbReference type="NCBI Taxonomy" id="74649"/>
    <lineage>
        <taxon>Eukaryota</taxon>
        <taxon>Viridiplantae</taxon>
        <taxon>Streptophyta</taxon>
        <taxon>Embryophyta</taxon>
        <taxon>Tracheophyta</taxon>
        <taxon>Spermatophyta</taxon>
        <taxon>Magnoliopsida</taxon>
        <taxon>eudicotyledons</taxon>
        <taxon>Gunneridae</taxon>
        <taxon>Pentapetalae</taxon>
        <taxon>rosids</taxon>
        <taxon>fabids</taxon>
        <taxon>Rosales</taxon>
        <taxon>Rosaceae</taxon>
        <taxon>Rosoideae</taxon>
        <taxon>Rosoideae incertae sedis</taxon>
        <taxon>Rosa</taxon>
    </lineage>
</organism>
<name>A0A2P6P236_ROSCH</name>
<comment type="caution">
    <text evidence="1">The sequence shown here is derived from an EMBL/GenBank/DDBJ whole genome shotgun (WGS) entry which is preliminary data.</text>
</comment>
<protein>
    <submittedName>
        <fullName evidence="1">Uncharacterized protein</fullName>
    </submittedName>
</protein>
<accession>A0A2P6P236</accession>
<proteinExistence type="predicted"/>
<sequence length="129" mass="14704">MERVLILCTCLKCLGVSYQIDAQAGMAYISGKVNAKKLLERIVKAGEKNAAVCWVRAGEEYTTPCYGNGYYNDQQRLLSYDPYNNYNYMGSYAPTTPPPLPPSYYPSYGHHNPMTHYYPQLPPPYTSYY</sequence>
<dbReference type="Gramene" id="PRQ15984">
    <property type="protein sequence ID" value="PRQ15984"/>
    <property type="gene ID" value="RchiOBHm_Chr7g0179321"/>
</dbReference>
<dbReference type="OMA" id="SPGWYEN"/>